<evidence type="ECO:0000313" key="4">
    <source>
        <dbReference type="Proteomes" id="UP000568380"/>
    </source>
</evidence>
<accession>A0A7W8ABI2</accession>
<keyword evidence="1" id="KW-0547">Nucleotide-binding</keyword>
<evidence type="ECO:0000313" key="3">
    <source>
        <dbReference type="EMBL" id="MBB5082086.1"/>
    </source>
</evidence>
<dbReference type="AlphaFoldDB" id="A0A7W8ABI2"/>
<dbReference type="GO" id="GO:0005524">
    <property type="term" value="F:ATP binding"/>
    <property type="evidence" value="ECO:0007669"/>
    <property type="project" value="UniProtKB-UniRule"/>
</dbReference>
<feature type="domain" description="ATP-grasp" evidence="2">
    <location>
        <begin position="116"/>
        <end position="310"/>
    </location>
</feature>
<gene>
    <name evidence="3" type="ORF">HNR40_007581</name>
</gene>
<dbReference type="InterPro" id="IPR011761">
    <property type="entry name" value="ATP-grasp"/>
</dbReference>
<name>A0A7W8ABI2_9ACTN</name>
<keyword evidence="4" id="KW-1185">Reference proteome</keyword>
<evidence type="ECO:0000259" key="2">
    <source>
        <dbReference type="PROSITE" id="PS50975"/>
    </source>
</evidence>
<keyword evidence="1" id="KW-0067">ATP-binding</keyword>
<dbReference type="Proteomes" id="UP000568380">
    <property type="component" value="Unassembled WGS sequence"/>
</dbReference>
<comment type="caution">
    <text evidence="3">The sequence shown here is derived from an EMBL/GenBank/DDBJ whole genome shotgun (WGS) entry which is preliminary data.</text>
</comment>
<dbReference type="GO" id="GO:0016874">
    <property type="term" value="F:ligase activity"/>
    <property type="evidence" value="ECO:0007669"/>
    <property type="project" value="UniProtKB-KW"/>
</dbReference>
<organism evidence="3 4">
    <name type="scientific">Nonomuraea endophytica</name>
    <dbReference type="NCBI Taxonomy" id="714136"/>
    <lineage>
        <taxon>Bacteria</taxon>
        <taxon>Bacillati</taxon>
        <taxon>Actinomycetota</taxon>
        <taxon>Actinomycetes</taxon>
        <taxon>Streptosporangiales</taxon>
        <taxon>Streptosporangiaceae</taxon>
        <taxon>Nonomuraea</taxon>
    </lineage>
</organism>
<dbReference type="RefSeq" id="WP_184969986.1">
    <property type="nucleotide sequence ID" value="NZ_JACHIN010000012.1"/>
</dbReference>
<dbReference type="EMBL" id="JACHIN010000012">
    <property type="protein sequence ID" value="MBB5082086.1"/>
    <property type="molecule type" value="Genomic_DNA"/>
</dbReference>
<dbReference type="Gene3D" id="3.30.470.20">
    <property type="entry name" value="ATP-grasp fold, B domain"/>
    <property type="match status" value="1"/>
</dbReference>
<protein>
    <submittedName>
        <fullName evidence="3">Putative ATP-grasp superfamily ATP-dependent carboligase</fullName>
    </submittedName>
</protein>
<dbReference type="PROSITE" id="PS50975">
    <property type="entry name" value="ATP_GRASP"/>
    <property type="match status" value="1"/>
</dbReference>
<proteinExistence type="predicted"/>
<keyword evidence="3" id="KW-0436">Ligase</keyword>
<evidence type="ECO:0000256" key="1">
    <source>
        <dbReference type="PROSITE-ProRule" id="PRU00409"/>
    </source>
</evidence>
<dbReference type="SUPFAM" id="SSF56059">
    <property type="entry name" value="Glutathione synthetase ATP-binding domain-like"/>
    <property type="match status" value="1"/>
</dbReference>
<dbReference type="GO" id="GO:0046872">
    <property type="term" value="F:metal ion binding"/>
    <property type="evidence" value="ECO:0007669"/>
    <property type="project" value="InterPro"/>
</dbReference>
<sequence>MDRNPFHHGTLAAIRSLGRMGVEVHAVLEGPHGPAAQSKYLSSCGHWDPAPTAAESFLRTMLSAADRIGGNPVLLPMDDITAIYTAQHAQDLSPRFRISNPAGELPAQLADKHALATICAHLGVAHPDTHVAETQDDLRFAERAYGFPMMAKWARPWLAAGARGLRSTTLLQSHDQLSALAARAPEQDSELLLQRYIPPTRDADWFFHGYFREDSTCDFAGSGRKERAYPPAAGITTLGRWLPNPEIDHTARTLAKSLRYAGILDMDFRFDIRDGKYYLLDFNPRVGAQFRLFGDSNRIDVIRAAYLDLTGQVSNFGSPQYGRTYLVENYDLLRKLARKPSGNGRRRPGWLSSLRRADELAWYARDDVKPFTGMVKQTFLRAMRACTPTIERMP</sequence>
<reference evidence="3 4" key="1">
    <citation type="submission" date="2020-08" db="EMBL/GenBank/DDBJ databases">
        <title>Genomic Encyclopedia of Type Strains, Phase IV (KMG-IV): sequencing the most valuable type-strain genomes for metagenomic binning, comparative biology and taxonomic classification.</title>
        <authorList>
            <person name="Goeker M."/>
        </authorList>
    </citation>
    <scope>NUCLEOTIDE SEQUENCE [LARGE SCALE GENOMIC DNA]</scope>
    <source>
        <strain evidence="3 4">DSM 45385</strain>
    </source>
</reference>